<evidence type="ECO:0000256" key="1">
    <source>
        <dbReference type="SAM" id="MobiDB-lite"/>
    </source>
</evidence>
<organism evidence="2 3">
    <name type="scientific">Niveomyces insectorum RCEF 264</name>
    <dbReference type="NCBI Taxonomy" id="1081102"/>
    <lineage>
        <taxon>Eukaryota</taxon>
        <taxon>Fungi</taxon>
        <taxon>Dikarya</taxon>
        <taxon>Ascomycota</taxon>
        <taxon>Pezizomycotina</taxon>
        <taxon>Sordariomycetes</taxon>
        <taxon>Hypocreomycetidae</taxon>
        <taxon>Hypocreales</taxon>
        <taxon>Cordycipitaceae</taxon>
        <taxon>Niveomyces</taxon>
    </lineage>
</organism>
<evidence type="ECO:0000313" key="3">
    <source>
        <dbReference type="Proteomes" id="UP000076874"/>
    </source>
</evidence>
<reference evidence="2 3" key="1">
    <citation type="journal article" date="2016" name="Genome Biol. Evol.">
        <title>Divergent and convergent evolution of fungal pathogenicity.</title>
        <authorList>
            <person name="Shang Y."/>
            <person name="Xiao G."/>
            <person name="Zheng P."/>
            <person name="Cen K."/>
            <person name="Zhan S."/>
            <person name="Wang C."/>
        </authorList>
    </citation>
    <scope>NUCLEOTIDE SEQUENCE [LARGE SCALE GENOMIC DNA]</scope>
    <source>
        <strain evidence="2 3">RCEF 264</strain>
    </source>
</reference>
<dbReference type="OrthoDB" id="5244050at2759"/>
<dbReference type="Proteomes" id="UP000076874">
    <property type="component" value="Unassembled WGS sequence"/>
</dbReference>
<comment type="caution">
    <text evidence="2">The sequence shown here is derived from an EMBL/GenBank/DDBJ whole genome shotgun (WGS) entry which is preliminary data.</text>
</comment>
<sequence>MAKNWETESTSCISINISESTASYDDFHDGGLSSLTEGEVVNSATTLQTLFDDESGVLPIDPNGDRRNTGDGDARTDAFGQGEQSIADASSIRRKHSSSTIVSYYDKSKVPLVISQQTSSSAMAKGLPLKASSLLDMDGTLARTADDARKKPTKLDLSRIFSSRRLLGSASIHTDGNNNAGVSANTLANTPPFMLVSPSERVDRPASSHRNERKLRPSTRGSVRAKLSGQVSPKQTTPNGRYRVSQEAVGLRNLYDHYERMTYRDVTATDDGGSLLEEGLDLACSPRSITTQTASTFGGARALSAVGGPTEDVPVHEALPLNLEGGLESSSLLSGVDTPLLHTRVAKYSESISSRHTRTSRQTAQSFGFGDLDLQQNSVLSLSSDSEDENVGVRPHKSAPASTMSTRPPKAVAVGSGRPQSPVRRGSRCEPLDRNPTTASLNQKEPLKSVPRNTAMTTTTQGLVLLPNLRSTSASASTRTSVVSPKTAAFSRTRVSEASRISMMTVNSADQTNYTVHEARAVTIVPAQGASCNSAVKQGGSASSSRLTPPLSPASVDLFLHSKHTSRLGTDHGSVRSSGSFATTGSGWSVANGQNRIMAVTRQEEMLLAALRMKRVRMRESLLAEFEETQENVADAIQSRSEVADEPNCANINANLKLHAPKPRSGNRGSVSFRDFPTHFGDNATLYPMLTTDNQFSTTTNSGHSPEASVRWRPAVARKSLACVDKIGCGSAHDYVPLYFDSSSERSPDASSMTNSDRLCHFYFGDTSPNLSDCLDLDDAYSASLGSYECPSFQTPADQSPLDAASMDRQAVQNEQSLWNRSHGGTSSGPTITAQKAGPEGFQHPNHSCRVDILDDSVGTSLGHHDDSEVDNDIRHSFPRPESPVGSDPLPVPRKKAVRISAVGKVGMEAGWWGDDG</sequence>
<name>A0A167PXU8_9HYPO</name>
<feature type="region of interest" description="Disordered" evidence="1">
    <location>
        <begin position="350"/>
        <end position="369"/>
    </location>
</feature>
<feature type="compositionally biased region" description="Polar residues" evidence="1">
    <location>
        <begin position="350"/>
        <end position="366"/>
    </location>
</feature>
<gene>
    <name evidence="2" type="ORF">SPI_07507</name>
</gene>
<feature type="region of interest" description="Disordered" evidence="1">
    <location>
        <begin position="794"/>
        <end position="831"/>
    </location>
</feature>
<feature type="region of interest" description="Disordered" evidence="1">
    <location>
        <begin position="191"/>
        <end position="241"/>
    </location>
</feature>
<feature type="compositionally biased region" description="Polar residues" evidence="1">
    <location>
        <begin position="575"/>
        <end position="586"/>
    </location>
</feature>
<dbReference type="AlphaFoldDB" id="A0A167PXU8"/>
<accession>A0A167PXU8</accession>
<feature type="compositionally biased region" description="Polar residues" evidence="1">
    <location>
        <begin position="811"/>
        <end position="831"/>
    </location>
</feature>
<protein>
    <submittedName>
        <fullName evidence="2">Uncharacterized protein</fullName>
    </submittedName>
</protein>
<feature type="region of interest" description="Disordered" evidence="1">
    <location>
        <begin position="54"/>
        <end position="92"/>
    </location>
</feature>
<feature type="compositionally biased region" description="Basic and acidic residues" evidence="1">
    <location>
        <begin position="863"/>
        <end position="876"/>
    </location>
</feature>
<feature type="region of interest" description="Disordered" evidence="1">
    <location>
        <begin position="860"/>
        <end position="893"/>
    </location>
</feature>
<dbReference type="EMBL" id="AZHD01000015">
    <property type="protein sequence ID" value="OAA57126.1"/>
    <property type="molecule type" value="Genomic_DNA"/>
</dbReference>
<feature type="region of interest" description="Disordered" evidence="1">
    <location>
        <begin position="383"/>
        <end position="440"/>
    </location>
</feature>
<evidence type="ECO:0000313" key="2">
    <source>
        <dbReference type="EMBL" id="OAA57126.1"/>
    </source>
</evidence>
<feature type="compositionally biased region" description="Basic and acidic residues" evidence="1">
    <location>
        <begin position="200"/>
        <end position="210"/>
    </location>
</feature>
<proteinExistence type="predicted"/>
<feature type="region of interest" description="Disordered" evidence="1">
    <location>
        <begin position="567"/>
        <end position="586"/>
    </location>
</feature>
<dbReference type="STRING" id="1081102.A0A167PXU8"/>
<feature type="compositionally biased region" description="Basic and acidic residues" evidence="1">
    <location>
        <begin position="63"/>
        <end position="76"/>
    </location>
</feature>
<keyword evidence="3" id="KW-1185">Reference proteome</keyword>
<feature type="compositionally biased region" description="Polar residues" evidence="1">
    <location>
        <begin position="229"/>
        <end position="239"/>
    </location>
</feature>